<proteinExistence type="predicted"/>
<reference evidence="1" key="1">
    <citation type="submission" date="2023-04" db="EMBL/GenBank/DDBJ databases">
        <title>Bacteriophage Phass-1 Discovered in the Human Gut Virome - the Founding Member of the Proposed New Family Phassviridae.</title>
        <authorList>
            <person name="Tikunov A.Y."/>
            <person name="Morozova V.V."/>
            <person name="Chechushkov A.V."/>
            <person name="Tikunova N.V."/>
        </authorList>
    </citation>
    <scope>NUCLEOTIDE SEQUENCE</scope>
</reference>
<organism evidence="1 2">
    <name type="scientific">Phage Phass-1</name>
    <dbReference type="NCBI Taxonomy" id="3043662"/>
    <lineage>
        <taxon>Viruses</taxon>
        <taxon>Duplodnaviria</taxon>
        <taxon>Heunggongvirae</taxon>
        <taxon>Uroviricota</taxon>
        <taxon>Caudoviricetes</taxon>
        <taxon>Caudoviricetes code 15 clade</taxon>
    </lineage>
</organism>
<evidence type="ECO:0000313" key="1">
    <source>
        <dbReference type="EMBL" id="WIC39538.1"/>
    </source>
</evidence>
<name>A0AAF0LZX6_9CAUD</name>
<protein>
    <submittedName>
        <fullName evidence="1">Uncharacterized protein</fullName>
    </submittedName>
</protein>
<evidence type="ECO:0000313" key="2">
    <source>
        <dbReference type="Proteomes" id="UP001237988"/>
    </source>
</evidence>
<sequence length="48" mass="6029">MKILFFLKRRPYQLPLQHYAFLFLTKKNCRKLTFYLIFHNRRLSLSHS</sequence>
<dbReference type="EMBL" id="OQ749652">
    <property type="protein sequence ID" value="WIC39538.1"/>
    <property type="molecule type" value="Genomic_DNA"/>
</dbReference>
<dbReference type="Proteomes" id="UP001237988">
    <property type="component" value="Segment"/>
</dbReference>
<accession>A0AAF0LZX6</accession>